<sequence length="157" mass="17654">MHTQVLYQAGLDNRQQCASKFDRRGLLGAPLRVKRSLLGSSRANQPRPIQILALGQGNTIHMRGMAGGRRQAGKAQLDDKAIAEESAREVCTADLLEIQRLTEQLEDVITPLMGFVRNYHAYQFFDRRDGAVWGPTDSNAIDLMHMHLNGFAYMDDR</sequence>
<evidence type="ECO:0000313" key="2">
    <source>
        <dbReference type="Proteomes" id="UP001438707"/>
    </source>
</evidence>
<evidence type="ECO:0000313" key="1">
    <source>
        <dbReference type="EMBL" id="KAK9827435.1"/>
    </source>
</evidence>
<organism evidence="1 2">
    <name type="scientific">Apatococcus lobatus</name>
    <dbReference type="NCBI Taxonomy" id="904363"/>
    <lineage>
        <taxon>Eukaryota</taxon>
        <taxon>Viridiplantae</taxon>
        <taxon>Chlorophyta</taxon>
        <taxon>core chlorophytes</taxon>
        <taxon>Trebouxiophyceae</taxon>
        <taxon>Chlorellales</taxon>
        <taxon>Chlorellaceae</taxon>
        <taxon>Apatococcus</taxon>
    </lineage>
</organism>
<reference evidence="1 2" key="1">
    <citation type="journal article" date="2024" name="Nat. Commun.">
        <title>Phylogenomics reveals the evolutionary origins of lichenization in chlorophyte algae.</title>
        <authorList>
            <person name="Puginier C."/>
            <person name="Libourel C."/>
            <person name="Otte J."/>
            <person name="Skaloud P."/>
            <person name="Haon M."/>
            <person name="Grisel S."/>
            <person name="Petersen M."/>
            <person name="Berrin J.G."/>
            <person name="Delaux P.M."/>
            <person name="Dal Grande F."/>
            <person name="Keller J."/>
        </authorList>
    </citation>
    <scope>NUCLEOTIDE SEQUENCE [LARGE SCALE GENOMIC DNA]</scope>
    <source>
        <strain evidence="1 2">SAG 2145</strain>
    </source>
</reference>
<dbReference type="Proteomes" id="UP001438707">
    <property type="component" value="Unassembled WGS sequence"/>
</dbReference>
<dbReference type="EMBL" id="JALJOS010000018">
    <property type="protein sequence ID" value="KAK9827435.1"/>
    <property type="molecule type" value="Genomic_DNA"/>
</dbReference>
<comment type="caution">
    <text evidence="1">The sequence shown here is derived from an EMBL/GenBank/DDBJ whole genome shotgun (WGS) entry which is preliminary data.</text>
</comment>
<keyword evidence="2" id="KW-1185">Reference proteome</keyword>
<name>A0AAW1R1M0_9CHLO</name>
<proteinExistence type="predicted"/>
<gene>
    <name evidence="1" type="ORF">WJX74_002240</name>
</gene>
<dbReference type="AlphaFoldDB" id="A0AAW1R1M0"/>
<protein>
    <submittedName>
        <fullName evidence="1">Uncharacterized protein</fullName>
    </submittedName>
</protein>
<accession>A0AAW1R1M0</accession>